<accession>A0A8X6W1B9</accession>
<name>A0A8X6W1B9_TRICX</name>
<reference evidence="2" key="1">
    <citation type="submission" date="2020-08" db="EMBL/GenBank/DDBJ databases">
        <title>Multicomponent nature underlies the extraordinary mechanical properties of spider dragline silk.</title>
        <authorList>
            <person name="Kono N."/>
            <person name="Nakamura H."/>
            <person name="Mori M."/>
            <person name="Yoshida Y."/>
            <person name="Ohtoshi R."/>
            <person name="Malay A.D."/>
            <person name="Moran D.A.P."/>
            <person name="Tomita M."/>
            <person name="Numata K."/>
            <person name="Arakawa K."/>
        </authorList>
    </citation>
    <scope>NUCLEOTIDE SEQUENCE</scope>
</reference>
<keyword evidence="3" id="KW-1185">Reference proteome</keyword>
<dbReference type="Gene3D" id="1.10.4020.10">
    <property type="entry name" value="DNA breaking-rejoining enzymes"/>
    <property type="match status" value="1"/>
</dbReference>
<dbReference type="InterPro" id="IPR038269">
    <property type="entry name" value="SCAN_sf"/>
</dbReference>
<dbReference type="EMBL" id="BMAU01021376">
    <property type="protein sequence ID" value="GFY26435.1"/>
    <property type="molecule type" value="Genomic_DNA"/>
</dbReference>
<dbReference type="SUPFAM" id="SSF47353">
    <property type="entry name" value="Retrovirus capsid dimerization domain-like"/>
    <property type="match status" value="1"/>
</dbReference>
<dbReference type="PANTHER" id="PTHR46888:SF1">
    <property type="entry name" value="RIBONUCLEASE H"/>
    <property type="match status" value="1"/>
</dbReference>
<dbReference type="AlphaFoldDB" id="A0A8X6W1B9"/>
<dbReference type="PANTHER" id="PTHR46888">
    <property type="entry name" value="ZINC KNUCKLE DOMAINCONTAINING PROTEIN-RELATED"/>
    <property type="match status" value="1"/>
</dbReference>
<keyword evidence="1" id="KW-0175">Coiled coil</keyword>
<evidence type="ECO:0000313" key="3">
    <source>
        <dbReference type="Proteomes" id="UP000887159"/>
    </source>
</evidence>
<feature type="coiled-coil region" evidence="1">
    <location>
        <begin position="94"/>
        <end position="135"/>
    </location>
</feature>
<organism evidence="2 3">
    <name type="scientific">Trichonephila clavipes</name>
    <name type="common">Golden silk orbweaver</name>
    <name type="synonym">Nephila clavipes</name>
    <dbReference type="NCBI Taxonomy" id="2585209"/>
    <lineage>
        <taxon>Eukaryota</taxon>
        <taxon>Metazoa</taxon>
        <taxon>Ecdysozoa</taxon>
        <taxon>Arthropoda</taxon>
        <taxon>Chelicerata</taxon>
        <taxon>Arachnida</taxon>
        <taxon>Araneae</taxon>
        <taxon>Araneomorphae</taxon>
        <taxon>Entelegynae</taxon>
        <taxon>Araneoidea</taxon>
        <taxon>Nephilidae</taxon>
        <taxon>Trichonephila</taxon>
    </lineage>
</organism>
<proteinExistence type="predicted"/>
<comment type="caution">
    <text evidence="2">The sequence shown here is derived from an EMBL/GenBank/DDBJ whole genome shotgun (WGS) entry which is preliminary data.</text>
</comment>
<gene>
    <name evidence="2" type="primary">AVEN_101166_1</name>
    <name evidence="2" type="ORF">TNCV_2877671</name>
</gene>
<dbReference type="Proteomes" id="UP000887159">
    <property type="component" value="Unassembled WGS sequence"/>
</dbReference>
<evidence type="ECO:0000313" key="2">
    <source>
        <dbReference type="EMBL" id="GFY26435.1"/>
    </source>
</evidence>
<evidence type="ECO:0000256" key="1">
    <source>
        <dbReference type="SAM" id="Coils"/>
    </source>
</evidence>
<sequence>HLSGRVASDADWCAWVRIREKTWLFVNGKCIEPLGHGGTLNSRRATSPLAWLVEGVERWVAPGHPRETIIELKTKFEKSAAFKDDPDFVINLLNLSVEDRQAKAERQLQETNSQLELEKIKLQQIEREIELQKALAEGQATQQSSKGDTINLENLIKSVKTLTIQIPTKTENFGLFFQSLERSFRVKNVPENLKTELLINILGERAHNVLLYIKDDEIKEYDLVKSLILKRVPAPAQECLLNFRKAKRQADETHVQFATRLSAMFKYYLKIRNVVDFKSLVDLMVSDKFLDTLDPETASHIKIMQADQWMTPDELGKACDIFFISKNRSLHDSRNPNSFKSKNEDACSKNRANMGYTNQFQRQFPKT</sequence>
<protein>
    <submittedName>
        <fullName evidence="2">Integrase catalytic domain-containing protein</fullName>
    </submittedName>
</protein>
<feature type="non-terminal residue" evidence="2">
    <location>
        <position position="1"/>
    </location>
</feature>